<accession>A0A482VMY8</accession>
<sequence length="90" mass="10145">MVLVAVFNVLPSMGYCSEKRNFGILADLNVFSLQNLLLFIFYPALLILLIGIINSLIILVVEIQVKMIKQKPKQPPLFVVNNEPISPFVM</sequence>
<evidence type="ECO:0000313" key="2">
    <source>
        <dbReference type="EMBL" id="RZC33819.1"/>
    </source>
</evidence>
<keyword evidence="1" id="KW-0812">Transmembrane</keyword>
<keyword evidence="3" id="KW-1185">Reference proteome</keyword>
<evidence type="ECO:0000256" key="1">
    <source>
        <dbReference type="SAM" id="Phobius"/>
    </source>
</evidence>
<evidence type="ECO:0000313" key="3">
    <source>
        <dbReference type="Proteomes" id="UP000292052"/>
    </source>
</evidence>
<comment type="caution">
    <text evidence="2">The sequence shown here is derived from an EMBL/GenBank/DDBJ whole genome shotgun (WGS) entry which is preliminary data.</text>
</comment>
<feature type="transmembrane region" description="Helical" evidence="1">
    <location>
        <begin position="40"/>
        <end position="61"/>
    </location>
</feature>
<dbReference type="Proteomes" id="UP000292052">
    <property type="component" value="Unassembled WGS sequence"/>
</dbReference>
<keyword evidence="1" id="KW-1133">Transmembrane helix</keyword>
<gene>
    <name evidence="2" type="ORF">BDFB_013105</name>
</gene>
<name>A0A482VMY8_ASBVE</name>
<protein>
    <submittedName>
        <fullName evidence="2">Uncharacterized protein</fullName>
    </submittedName>
</protein>
<dbReference type="EMBL" id="QDEB01085392">
    <property type="protein sequence ID" value="RZC33819.1"/>
    <property type="molecule type" value="Genomic_DNA"/>
</dbReference>
<keyword evidence="1" id="KW-0472">Membrane</keyword>
<organism evidence="2 3">
    <name type="scientific">Asbolus verrucosus</name>
    <name type="common">Desert ironclad beetle</name>
    <dbReference type="NCBI Taxonomy" id="1661398"/>
    <lineage>
        <taxon>Eukaryota</taxon>
        <taxon>Metazoa</taxon>
        <taxon>Ecdysozoa</taxon>
        <taxon>Arthropoda</taxon>
        <taxon>Hexapoda</taxon>
        <taxon>Insecta</taxon>
        <taxon>Pterygota</taxon>
        <taxon>Neoptera</taxon>
        <taxon>Endopterygota</taxon>
        <taxon>Coleoptera</taxon>
        <taxon>Polyphaga</taxon>
        <taxon>Cucujiformia</taxon>
        <taxon>Tenebrionidae</taxon>
        <taxon>Pimeliinae</taxon>
        <taxon>Asbolus</taxon>
    </lineage>
</organism>
<reference evidence="2 3" key="1">
    <citation type="submission" date="2017-03" db="EMBL/GenBank/DDBJ databases">
        <title>Genome of the blue death feigning beetle - Asbolus verrucosus.</title>
        <authorList>
            <person name="Rider S.D."/>
        </authorList>
    </citation>
    <scope>NUCLEOTIDE SEQUENCE [LARGE SCALE GENOMIC DNA]</scope>
    <source>
        <strain evidence="2">Butters</strain>
        <tissue evidence="2">Head and leg muscle</tissue>
    </source>
</reference>
<dbReference type="AlphaFoldDB" id="A0A482VMY8"/>
<proteinExistence type="predicted"/>